<keyword evidence="2 5" id="KW-0812">Transmembrane</keyword>
<keyword evidence="3 5" id="KW-1133">Transmembrane helix</keyword>
<feature type="transmembrane region" description="Helical" evidence="5">
    <location>
        <begin position="81"/>
        <end position="101"/>
    </location>
</feature>
<dbReference type="PROSITE" id="PS50262">
    <property type="entry name" value="G_PROTEIN_RECEP_F1_2"/>
    <property type="match status" value="1"/>
</dbReference>
<evidence type="ECO:0008006" key="10">
    <source>
        <dbReference type="Google" id="ProtNLM"/>
    </source>
</evidence>
<feature type="transmembrane region" description="Helical" evidence="5">
    <location>
        <begin position="163"/>
        <end position="184"/>
    </location>
</feature>
<accession>A0A507FP09</accession>
<feature type="transmembrane region" description="Helical" evidence="5">
    <location>
        <begin position="113"/>
        <end position="132"/>
    </location>
</feature>
<organism evidence="8 9">
    <name type="scientific">Chytriomyces confervae</name>
    <dbReference type="NCBI Taxonomy" id="246404"/>
    <lineage>
        <taxon>Eukaryota</taxon>
        <taxon>Fungi</taxon>
        <taxon>Fungi incertae sedis</taxon>
        <taxon>Chytridiomycota</taxon>
        <taxon>Chytridiomycota incertae sedis</taxon>
        <taxon>Chytridiomycetes</taxon>
        <taxon>Chytridiales</taxon>
        <taxon>Chytriomycetaceae</taxon>
        <taxon>Chytriomyces</taxon>
    </lineage>
</organism>
<evidence type="ECO:0000256" key="5">
    <source>
        <dbReference type="SAM" id="Phobius"/>
    </source>
</evidence>
<keyword evidence="4 5" id="KW-0472">Membrane</keyword>
<feature type="transmembrane region" description="Helical" evidence="5">
    <location>
        <begin position="12"/>
        <end position="32"/>
    </location>
</feature>
<dbReference type="PANTHER" id="PTHR23112:SF0">
    <property type="entry name" value="TRANSMEMBRANE PROTEIN 116"/>
    <property type="match status" value="1"/>
</dbReference>
<dbReference type="GO" id="GO:0005886">
    <property type="term" value="C:plasma membrane"/>
    <property type="evidence" value="ECO:0007669"/>
    <property type="project" value="TreeGrafter"/>
</dbReference>
<sequence>MTPSELLQLQLILRIICSVSVTLNMSLIFCVLRYKHLQIPVNFLQVSLACTDIFTGVSWGIGNVIMNDNALCTVMGTFHQFFLNASPTWIFVISLYCYLTVMHDESTARKKWYWLHAYGWGLPFLLTISMFIGQSILGRGPVIGDGTYDCWIGPAYPDLRLYLYYPTLWMHFILIVVIYIRVLTKIRSVVDALKVITESSHLSTEARPTELLQACHTTNDGKQQSIYNPEHRNSLSVRVTCILPERTNTLSTFNKMMSLKTALIAISYIVSWTPATISRIIQFVPGTKAPYWLTLLAGINFAFSSIWSSLVFFGFLFEGLWRNRHRKQRALSSRM</sequence>
<dbReference type="InterPro" id="IPR017452">
    <property type="entry name" value="GPCR_Rhodpsn_7TM"/>
</dbReference>
<dbReference type="Gene3D" id="1.20.1070.10">
    <property type="entry name" value="Rhodopsin 7-helix transmembrane proteins"/>
    <property type="match status" value="1"/>
</dbReference>
<protein>
    <recommendedName>
        <fullName evidence="10">G-protein coupled receptors family 2 profile 2 domain-containing protein</fullName>
    </recommendedName>
</protein>
<comment type="subcellular location">
    <subcellularLocation>
        <location evidence="1">Membrane</location>
        <topology evidence="1">Multi-pass membrane protein</topology>
    </subcellularLocation>
</comment>
<evidence type="ECO:0000256" key="4">
    <source>
        <dbReference type="ARBA" id="ARBA00023136"/>
    </source>
</evidence>
<feature type="transmembrane region" description="Helical" evidence="5">
    <location>
        <begin position="39"/>
        <end position="61"/>
    </location>
</feature>
<feature type="transmembrane region" description="Helical" evidence="5">
    <location>
        <begin position="262"/>
        <end position="285"/>
    </location>
</feature>
<dbReference type="Proteomes" id="UP000320333">
    <property type="component" value="Unassembled WGS sequence"/>
</dbReference>
<name>A0A507FP09_9FUNG</name>
<evidence type="ECO:0000313" key="8">
    <source>
        <dbReference type="EMBL" id="TPX76757.1"/>
    </source>
</evidence>
<evidence type="ECO:0000256" key="1">
    <source>
        <dbReference type="ARBA" id="ARBA00004141"/>
    </source>
</evidence>
<proteinExistence type="predicted"/>
<dbReference type="Pfam" id="PF00002">
    <property type="entry name" value="7tm_2"/>
    <property type="match status" value="1"/>
</dbReference>
<dbReference type="InterPro" id="IPR000832">
    <property type="entry name" value="GPCR_2_secretin-like"/>
</dbReference>
<reference evidence="8 9" key="1">
    <citation type="journal article" date="2019" name="Sci. Rep.">
        <title>Comparative genomics of chytrid fungi reveal insights into the obligate biotrophic and pathogenic lifestyle of Synchytrium endobioticum.</title>
        <authorList>
            <person name="van de Vossenberg B.T.L.H."/>
            <person name="Warris S."/>
            <person name="Nguyen H.D.T."/>
            <person name="van Gent-Pelzer M.P.E."/>
            <person name="Joly D.L."/>
            <person name="van de Geest H.C."/>
            <person name="Bonants P.J.M."/>
            <person name="Smith D.S."/>
            <person name="Levesque C.A."/>
            <person name="van der Lee T.A.J."/>
        </authorList>
    </citation>
    <scope>NUCLEOTIDE SEQUENCE [LARGE SCALE GENOMIC DNA]</scope>
    <source>
        <strain evidence="8 9">CBS 675.73</strain>
    </source>
</reference>
<dbReference type="GO" id="GO:0004930">
    <property type="term" value="F:G protein-coupled receptor activity"/>
    <property type="evidence" value="ECO:0007669"/>
    <property type="project" value="InterPro"/>
</dbReference>
<dbReference type="SUPFAM" id="SSF81321">
    <property type="entry name" value="Family A G protein-coupled receptor-like"/>
    <property type="match status" value="1"/>
</dbReference>
<feature type="domain" description="G-protein coupled receptors family 2 profile 2" evidence="6">
    <location>
        <begin position="9"/>
        <end position="189"/>
    </location>
</feature>
<dbReference type="GO" id="GO:0007189">
    <property type="term" value="P:adenylate cyclase-activating G protein-coupled receptor signaling pathway"/>
    <property type="evidence" value="ECO:0007669"/>
    <property type="project" value="TreeGrafter"/>
</dbReference>
<gene>
    <name evidence="8" type="ORF">CcCBS67573_g01979</name>
</gene>
<evidence type="ECO:0000259" key="7">
    <source>
        <dbReference type="PROSITE" id="PS50262"/>
    </source>
</evidence>
<comment type="caution">
    <text evidence="8">The sequence shown here is derived from an EMBL/GenBank/DDBJ whole genome shotgun (WGS) entry which is preliminary data.</text>
</comment>
<dbReference type="EMBL" id="QEAP01000037">
    <property type="protein sequence ID" value="TPX76757.1"/>
    <property type="molecule type" value="Genomic_DNA"/>
</dbReference>
<keyword evidence="9" id="KW-1185">Reference proteome</keyword>
<dbReference type="OrthoDB" id="2107950at2759"/>
<dbReference type="AlphaFoldDB" id="A0A507FP09"/>
<dbReference type="PROSITE" id="PS50261">
    <property type="entry name" value="G_PROTEIN_RECEP_F2_4"/>
    <property type="match status" value="1"/>
</dbReference>
<evidence type="ECO:0000256" key="2">
    <source>
        <dbReference type="ARBA" id="ARBA00022692"/>
    </source>
</evidence>
<evidence type="ECO:0000259" key="6">
    <source>
        <dbReference type="PROSITE" id="PS50261"/>
    </source>
</evidence>
<evidence type="ECO:0000256" key="3">
    <source>
        <dbReference type="ARBA" id="ARBA00022989"/>
    </source>
</evidence>
<dbReference type="GO" id="GO:0007166">
    <property type="term" value="P:cell surface receptor signaling pathway"/>
    <property type="evidence" value="ECO:0007669"/>
    <property type="project" value="InterPro"/>
</dbReference>
<dbReference type="PANTHER" id="PTHR23112">
    <property type="entry name" value="G PROTEIN-COUPLED RECEPTOR 157-RELATED"/>
    <property type="match status" value="1"/>
</dbReference>
<evidence type="ECO:0000313" key="9">
    <source>
        <dbReference type="Proteomes" id="UP000320333"/>
    </source>
</evidence>
<feature type="transmembrane region" description="Helical" evidence="5">
    <location>
        <begin position="291"/>
        <end position="317"/>
    </location>
</feature>
<dbReference type="InterPro" id="IPR017981">
    <property type="entry name" value="GPCR_2-like_7TM"/>
</dbReference>
<feature type="domain" description="G-protein coupled receptors family 1 profile" evidence="7">
    <location>
        <begin position="23"/>
        <end position="312"/>
    </location>
</feature>